<dbReference type="NCBIfam" id="TIGR00420">
    <property type="entry name" value="trmU"/>
    <property type="match status" value="1"/>
</dbReference>
<evidence type="ECO:0000313" key="14">
    <source>
        <dbReference type="Proteomes" id="UP000179164"/>
    </source>
</evidence>
<dbReference type="SUPFAM" id="SSF52402">
    <property type="entry name" value="Adenine nucleotide alpha hydrolases-like"/>
    <property type="match status" value="1"/>
</dbReference>
<accession>A0A1G2B241</accession>
<dbReference type="Pfam" id="PF03054">
    <property type="entry name" value="tRNA_Me_trans"/>
    <property type="match status" value="1"/>
</dbReference>
<dbReference type="Pfam" id="PF20259">
    <property type="entry name" value="tRNA_Me_trans_M"/>
    <property type="match status" value="1"/>
</dbReference>
<feature type="site" description="Interaction with tRNA" evidence="10">
    <location>
        <position position="334"/>
    </location>
</feature>
<evidence type="ECO:0000256" key="5">
    <source>
        <dbReference type="ARBA" id="ARBA00022741"/>
    </source>
</evidence>
<dbReference type="HAMAP" id="MF_00144">
    <property type="entry name" value="tRNA_thiouridyl_MnmA"/>
    <property type="match status" value="1"/>
</dbReference>
<dbReference type="InterPro" id="IPR046885">
    <property type="entry name" value="MnmA-like_C"/>
</dbReference>
<feature type="binding site" evidence="10">
    <location>
        <position position="34"/>
    </location>
    <ligand>
        <name>ATP</name>
        <dbReference type="ChEBI" id="CHEBI:30616"/>
    </ligand>
</feature>
<keyword evidence="7 10" id="KW-0694">RNA-binding</keyword>
<dbReference type="PANTHER" id="PTHR11933">
    <property type="entry name" value="TRNA 5-METHYLAMINOMETHYL-2-THIOURIDYLATE -METHYLTRANSFERASE"/>
    <property type="match status" value="1"/>
</dbReference>
<evidence type="ECO:0000256" key="9">
    <source>
        <dbReference type="ARBA" id="ARBA00051542"/>
    </source>
</evidence>
<evidence type="ECO:0000256" key="8">
    <source>
        <dbReference type="ARBA" id="ARBA00023157"/>
    </source>
</evidence>
<sequence>MKGRVFLGMSGGVDSAVAGAILLQQGYEVHGVFIKAWEKTVSTQAVCPWEEDQREVERVCKHLDIPWETWNLTREYSTRVFDYMIREFQNGRTPNPDIMCNREIKFNEFLKRAMAAGADFISTGHYARCVSEGHEYMLCKGVDTEKDQSYFLYTLSQEQLAKTLFPIGEMTKNAVRMLARKLRLPNADRKDSQGICFIGNVKMKDFLQPYLNQRVGQVLDNHGRSVGTHAGQAFFTIGQRHGIGVGGGAPYYVVAKNSETNTITVARENHDTLLLSSFLTAQEPSWVGKSTTFPLACTAKIRYRQPDQDCFVTEAGMNLNVSFTQPQRAVTPGQSVVFYQQGKVLGGAIISNAHDNK</sequence>
<evidence type="ECO:0000259" key="12">
    <source>
        <dbReference type="Pfam" id="PF20259"/>
    </source>
</evidence>
<dbReference type="GO" id="GO:0005737">
    <property type="term" value="C:cytoplasm"/>
    <property type="evidence" value="ECO:0007669"/>
    <property type="project" value="UniProtKB-SubCell"/>
</dbReference>
<feature type="region of interest" description="Interaction with tRNA" evidence="10">
    <location>
        <begin position="146"/>
        <end position="148"/>
    </location>
</feature>
<dbReference type="InterPro" id="IPR004506">
    <property type="entry name" value="MnmA-like"/>
</dbReference>
<evidence type="ECO:0000256" key="10">
    <source>
        <dbReference type="HAMAP-Rule" id="MF_00144"/>
    </source>
</evidence>
<dbReference type="PANTHER" id="PTHR11933:SF5">
    <property type="entry name" value="MITOCHONDRIAL TRNA-SPECIFIC 2-THIOURIDYLASE 1"/>
    <property type="match status" value="1"/>
</dbReference>
<dbReference type="Gene3D" id="2.30.30.280">
    <property type="entry name" value="Adenine nucleotide alpha hydrolases-like domains"/>
    <property type="match status" value="1"/>
</dbReference>
<feature type="region of interest" description="Interaction with target base in tRNA" evidence="10">
    <location>
        <begin position="95"/>
        <end position="97"/>
    </location>
</feature>
<evidence type="ECO:0000313" key="13">
    <source>
        <dbReference type="EMBL" id="OGY82759.1"/>
    </source>
</evidence>
<comment type="subcellular location">
    <subcellularLocation>
        <location evidence="10">Cytoplasm</location>
    </subcellularLocation>
</comment>
<keyword evidence="4 10" id="KW-0819">tRNA processing</keyword>
<dbReference type="AlphaFoldDB" id="A0A1G2B241"/>
<dbReference type="GO" id="GO:0000049">
    <property type="term" value="F:tRNA binding"/>
    <property type="evidence" value="ECO:0007669"/>
    <property type="project" value="UniProtKB-KW"/>
</dbReference>
<proteinExistence type="inferred from homology"/>
<evidence type="ECO:0000259" key="11">
    <source>
        <dbReference type="Pfam" id="PF20258"/>
    </source>
</evidence>
<keyword evidence="8" id="KW-1015">Disulfide bond</keyword>
<dbReference type="GO" id="GO:0005524">
    <property type="term" value="F:ATP binding"/>
    <property type="evidence" value="ECO:0007669"/>
    <property type="project" value="UniProtKB-KW"/>
</dbReference>
<dbReference type="Proteomes" id="UP000179164">
    <property type="component" value="Unassembled WGS sequence"/>
</dbReference>
<dbReference type="InterPro" id="IPR014729">
    <property type="entry name" value="Rossmann-like_a/b/a_fold"/>
</dbReference>
<comment type="caution">
    <text evidence="13">The sequence shown here is derived from an EMBL/GenBank/DDBJ whole genome shotgun (WGS) entry which is preliminary data.</text>
</comment>
<dbReference type="GO" id="GO:0002143">
    <property type="term" value="P:tRNA wobble position uridine thiolation"/>
    <property type="evidence" value="ECO:0007669"/>
    <property type="project" value="TreeGrafter"/>
</dbReference>
<evidence type="ECO:0000256" key="3">
    <source>
        <dbReference type="ARBA" id="ARBA00022679"/>
    </source>
</evidence>
<dbReference type="FunFam" id="2.40.30.10:FF:000023">
    <property type="entry name" value="tRNA-specific 2-thiouridylase MnmA"/>
    <property type="match status" value="1"/>
</dbReference>
<comment type="catalytic activity">
    <reaction evidence="9 10">
        <text>S-sulfanyl-L-cysteinyl-[protein] + uridine(34) in tRNA + AH2 + ATP = 2-thiouridine(34) in tRNA + L-cysteinyl-[protein] + A + AMP + diphosphate + H(+)</text>
        <dbReference type="Rhea" id="RHEA:47032"/>
        <dbReference type="Rhea" id="RHEA-COMP:10131"/>
        <dbReference type="Rhea" id="RHEA-COMP:11726"/>
        <dbReference type="Rhea" id="RHEA-COMP:11727"/>
        <dbReference type="Rhea" id="RHEA-COMP:11728"/>
        <dbReference type="ChEBI" id="CHEBI:13193"/>
        <dbReference type="ChEBI" id="CHEBI:15378"/>
        <dbReference type="ChEBI" id="CHEBI:17499"/>
        <dbReference type="ChEBI" id="CHEBI:29950"/>
        <dbReference type="ChEBI" id="CHEBI:30616"/>
        <dbReference type="ChEBI" id="CHEBI:33019"/>
        <dbReference type="ChEBI" id="CHEBI:61963"/>
        <dbReference type="ChEBI" id="CHEBI:65315"/>
        <dbReference type="ChEBI" id="CHEBI:87170"/>
        <dbReference type="ChEBI" id="CHEBI:456215"/>
        <dbReference type="EC" id="2.8.1.13"/>
    </reaction>
</comment>
<dbReference type="Gene3D" id="3.40.50.620">
    <property type="entry name" value="HUPs"/>
    <property type="match status" value="1"/>
</dbReference>
<dbReference type="Pfam" id="PF20258">
    <property type="entry name" value="tRNA_Me_trans_C"/>
    <property type="match status" value="1"/>
</dbReference>
<dbReference type="Gene3D" id="2.40.30.10">
    <property type="entry name" value="Translation factors"/>
    <property type="match status" value="1"/>
</dbReference>
<dbReference type="FunFam" id="2.30.30.280:FF:000001">
    <property type="entry name" value="tRNA-specific 2-thiouridylase MnmA"/>
    <property type="match status" value="1"/>
</dbReference>
<keyword evidence="3 10" id="KW-0808">Transferase</keyword>
<feature type="active site" description="Cysteine persulfide intermediate" evidence="10">
    <location>
        <position position="196"/>
    </location>
</feature>
<dbReference type="InterPro" id="IPR023382">
    <property type="entry name" value="MnmA-like_central_sf"/>
</dbReference>
<dbReference type="NCBIfam" id="NF001138">
    <property type="entry name" value="PRK00143.1"/>
    <property type="match status" value="1"/>
</dbReference>
<reference evidence="13 14" key="1">
    <citation type="journal article" date="2016" name="Nat. Commun.">
        <title>Thousands of microbial genomes shed light on interconnected biogeochemical processes in an aquifer system.</title>
        <authorList>
            <person name="Anantharaman K."/>
            <person name="Brown C.T."/>
            <person name="Hug L.A."/>
            <person name="Sharon I."/>
            <person name="Castelle C.J."/>
            <person name="Probst A.J."/>
            <person name="Thomas B.C."/>
            <person name="Singh A."/>
            <person name="Wilkins M.J."/>
            <person name="Karaoz U."/>
            <person name="Brodie E.L."/>
            <person name="Williams K.H."/>
            <person name="Hubbard S.S."/>
            <person name="Banfield J.F."/>
        </authorList>
    </citation>
    <scope>NUCLEOTIDE SEQUENCE [LARGE SCALE GENOMIC DNA]</scope>
</reference>
<dbReference type="STRING" id="1798543.A2898_04140"/>
<evidence type="ECO:0000256" key="1">
    <source>
        <dbReference type="ARBA" id="ARBA00022490"/>
    </source>
</evidence>
<feature type="binding site" evidence="10">
    <location>
        <begin position="8"/>
        <end position="15"/>
    </location>
    <ligand>
        <name>ATP</name>
        <dbReference type="ChEBI" id="CHEBI:30616"/>
    </ligand>
</feature>
<dbReference type="FunFam" id="3.40.50.620:FF:000115">
    <property type="entry name" value="tRNA-specific 2-thiouridylase MnmA"/>
    <property type="match status" value="1"/>
</dbReference>
<dbReference type="EMBL" id="MHKE01000017">
    <property type="protein sequence ID" value="OGY82759.1"/>
    <property type="molecule type" value="Genomic_DNA"/>
</dbReference>
<feature type="site" description="Interaction with tRNA" evidence="10">
    <location>
        <position position="125"/>
    </location>
</feature>
<feature type="domain" description="tRNA-specific 2-thiouridylase MnmA-like C-terminal" evidence="11">
    <location>
        <begin position="279"/>
        <end position="350"/>
    </location>
</feature>
<feature type="active site" description="Nucleophile" evidence="10">
    <location>
        <position position="100"/>
    </location>
</feature>
<organism evidence="13 14">
    <name type="scientific">Candidatus Kerfeldbacteria bacterium RIFCSPLOWO2_01_FULL_48_11</name>
    <dbReference type="NCBI Taxonomy" id="1798543"/>
    <lineage>
        <taxon>Bacteria</taxon>
        <taxon>Candidatus Kerfeldiibacteriota</taxon>
    </lineage>
</organism>
<evidence type="ECO:0000256" key="6">
    <source>
        <dbReference type="ARBA" id="ARBA00022840"/>
    </source>
</evidence>
<dbReference type="InterPro" id="IPR046884">
    <property type="entry name" value="MnmA-like_central"/>
</dbReference>
<keyword evidence="5 10" id="KW-0547">Nucleotide-binding</keyword>
<feature type="binding site" evidence="10">
    <location>
        <position position="124"/>
    </location>
    <ligand>
        <name>ATP</name>
        <dbReference type="ChEBI" id="CHEBI:30616"/>
    </ligand>
</feature>
<name>A0A1G2B241_9BACT</name>
<keyword evidence="1 10" id="KW-0963">Cytoplasm</keyword>
<keyword evidence="6 10" id="KW-0067">ATP-binding</keyword>
<comment type="caution">
    <text evidence="10">Lacks conserved residue(s) required for the propagation of feature annotation.</text>
</comment>
<dbReference type="GO" id="GO:0103016">
    <property type="term" value="F:tRNA-uridine 2-sulfurtransferase activity"/>
    <property type="evidence" value="ECO:0007669"/>
    <property type="project" value="UniProtKB-EC"/>
</dbReference>
<comment type="function">
    <text evidence="10">Catalyzes the 2-thiolation of uridine at the wobble position (U34) of tRNA, leading to the formation of s(2)U34.</text>
</comment>
<dbReference type="CDD" id="cd01998">
    <property type="entry name" value="MnmA_TRMU-like"/>
    <property type="match status" value="1"/>
</dbReference>
<keyword evidence="2 10" id="KW-0820">tRNA-binding</keyword>
<gene>
    <name evidence="10" type="primary">mnmA</name>
    <name evidence="13" type="ORF">A2898_04140</name>
</gene>
<feature type="region of interest" description="Interaction with tRNA" evidence="10">
    <location>
        <begin position="302"/>
        <end position="303"/>
    </location>
</feature>
<feature type="domain" description="tRNA-specific 2-thiouridylase MnmA-like central" evidence="12">
    <location>
        <begin position="204"/>
        <end position="267"/>
    </location>
</feature>
<dbReference type="EC" id="2.8.1.13" evidence="10"/>
<evidence type="ECO:0000256" key="2">
    <source>
        <dbReference type="ARBA" id="ARBA00022555"/>
    </source>
</evidence>
<evidence type="ECO:0000256" key="4">
    <source>
        <dbReference type="ARBA" id="ARBA00022694"/>
    </source>
</evidence>
<evidence type="ECO:0000256" key="7">
    <source>
        <dbReference type="ARBA" id="ARBA00022884"/>
    </source>
</evidence>
<comment type="similarity">
    <text evidence="10">Belongs to the MnmA/TRMU family.</text>
</comment>
<protein>
    <recommendedName>
        <fullName evidence="10">tRNA-specific 2-thiouridylase MnmA</fullName>
        <ecNumber evidence="10">2.8.1.13</ecNumber>
    </recommendedName>
</protein>